<dbReference type="EMBL" id="AMZH03008225">
    <property type="protein sequence ID" value="RRT59411.1"/>
    <property type="molecule type" value="Genomic_DNA"/>
</dbReference>
<accession>A0A426Z624</accession>
<name>A0A426Z624_ENSVE</name>
<feature type="transmembrane region" description="Helical" evidence="1">
    <location>
        <begin position="53"/>
        <end position="73"/>
    </location>
</feature>
<keyword evidence="1" id="KW-1133">Transmembrane helix</keyword>
<gene>
    <name evidence="2" type="ORF">B296_00016059</name>
</gene>
<keyword evidence="1" id="KW-0472">Membrane</keyword>
<dbReference type="AlphaFoldDB" id="A0A426Z624"/>
<sequence length="82" mass="9188">MMSRSCIRTLFMSDAVVVLDGRDLENASGCTQRVSLVNLQILQFQRLKDATSLMLFCSLKPLVLMISLGLISWRNLQGKLQA</sequence>
<reference evidence="2 3" key="1">
    <citation type="journal article" date="2014" name="Agronomy (Basel)">
        <title>A Draft Genome Sequence for Ensete ventricosum, the Drought-Tolerant Tree Against Hunger.</title>
        <authorList>
            <person name="Harrison J."/>
            <person name="Moore K.A."/>
            <person name="Paszkiewicz K."/>
            <person name="Jones T."/>
            <person name="Grant M."/>
            <person name="Ambacheew D."/>
            <person name="Muzemil S."/>
            <person name="Studholme D.J."/>
        </authorList>
    </citation>
    <scope>NUCLEOTIDE SEQUENCE [LARGE SCALE GENOMIC DNA]</scope>
</reference>
<evidence type="ECO:0000313" key="2">
    <source>
        <dbReference type="EMBL" id="RRT59411.1"/>
    </source>
</evidence>
<protein>
    <submittedName>
        <fullName evidence="2">Uncharacterized protein</fullName>
    </submittedName>
</protein>
<organism evidence="2 3">
    <name type="scientific">Ensete ventricosum</name>
    <name type="common">Abyssinian banana</name>
    <name type="synonym">Musa ensete</name>
    <dbReference type="NCBI Taxonomy" id="4639"/>
    <lineage>
        <taxon>Eukaryota</taxon>
        <taxon>Viridiplantae</taxon>
        <taxon>Streptophyta</taxon>
        <taxon>Embryophyta</taxon>
        <taxon>Tracheophyta</taxon>
        <taxon>Spermatophyta</taxon>
        <taxon>Magnoliopsida</taxon>
        <taxon>Liliopsida</taxon>
        <taxon>Zingiberales</taxon>
        <taxon>Musaceae</taxon>
        <taxon>Ensete</taxon>
    </lineage>
</organism>
<dbReference type="Proteomes" id="UP000287651">
    <property type="component" value="Unassembled WGS sequence"/>
</dbReference>
<proteinExistence type="predicted"/>
<keyword evidence="1" id="KW-0812">Transmembrane</keyword>
<evidence type="ECO:0000313" key="3">
    <source>
        <dbReference type="Proteomes" id="UP000287651"/>
    </source>
</evidence>
<evidence type="ECO:0000256" key="1">
    <source>
        <dbReference type="SAM" id="Phobius"/>
    </source>
</evidence>
<comment type="caution">
    <text evidence="2">The sequence shown here is derived from an EMBL/GenBank/DDBJ whole genome shotgun (WGS) entry which is preliminary data.</text>
</comment>